<dbReference type="RefSeq" id="WP_419192935.1">
    <property type="nucleotide sequence ID" value="NZ_CP036279.1"/>
</dbReference>
<reference evidence="4 5" key="1">
    <citation type="submission" date="2019-02" db="EMBL/GenBank/DDBJ databases">
        <title>Deep-cultivation of Planctomycetes and their phenomic and genomic characterization uncovers novel biology.</title>
        <authorList>
            <person name="Wiegand S."/>
            <person name="Jogler M."/>
            <person name="Boedeker C."/>
            <person name="Pinto D."/>
            <person name="Vollmers J."/>
            <person name="Rivas-Marin E."/>
            <person name="Kohn T."/>
            <person name="Peeters S.H."/>
            <person name="Heuer A."/>
            <person name="Rast P."/>
            <person name="Oberbeckmann S."/>
            <person name="Bunk B."/>
            <person name="Jeske O."/>
            <person name="Meyerdierks A."/>
            <person name="Storesund J.E."/>
            <person name="Kallscheuer N."/>
            <person name="Luecker S."/>
            <person name="Lage O.M."/>
            <person name="Pohl T."/>
            <person name="Merkel B.J."/>
            <person name="Hornburger P."/>
            <person name="Mueller R.-W."/>
            <person name="Bruemmer F."/>
            <person name="Labrenz M."/>
            <person name="Spormann A.M."/>
            <person name="Op den Camp H."/>
            <person name="Overmann J."/>
            <person name="Amann R."/>
            <person name="Jetten M.S.M."/>
            <person name="Mascher T."/>
            <person name="Medema M.H."/>
            <person name="Devos D.P."/>
            <person name="Kaster A.-K."/>
            <person name="Ovreas L."/>
            <person name="Rohde M."/>
            <person name="Galperin M.Y."/>
            <person name="Jogler C."/>
        </authorList>
    </citation>
    <scope>NUCLEOTIDE SEQUENCE [LARGE SCALE GENOMIC DNA]</scope>
    <source>
        <strain evidence="4 5">Pan216</strain>
    </source>
</reference>
<feature type="region of interest" description="Disordered" evidence="1">
    <location>
        <begin position="36"/>
        <end position="92"/>
    </location>
</feature>
<dbReference type="PANTHER" id="PTHR35889:SF3">
    <property type="entry name" value="F-BOX DOMAIN-CONTAINING PROTEIN"/>
    <property type="match status" value="1"/>
</dbReference>
<feature type="domain" description="DUF1553" evidence="3">
    <location>
        <begin position="391"/>
        <end position="611"/>
    </location>
</feature>
<feature type="compositionally biased region" description="Basic and acidic residues" evidence="1">
    <location>
        <begin position="65"/>
        <end position="81"/>
    </location>
</feature>
<dbReference type="InterPro" id="IPR022655">
    <property type="entry name" value="DUF1553"/>
</dbReference>
<evidence type="ECO:0008006" key="6">
    <source>
        <dbReference type="Google" id="ProtNLM"/>
    </source>
</evidence>
<evidence type="ECO:0000259" key="3">
    <source>
        <dbReference type="Pfam" id="PF07587"/>
    </source>
</evidence>
<feature type="compositionally biased region" description="Low complexity" evidence="1">
    <location>
        <begin position="46"/>
        <end position="63"/>
    </location>
</feature>
<protein>
    <recommendedName>
        <fullName evidence="6">DUF1549 domain-containing protein</fullName>
    </recommendedName>
</protein>
<dbReference type="InterPro" id="IPR011444">
    <property type="entry name" value="DUF1549"/>
</dbReference>
<evidence type="ECO:0000259" key="2">
    <source>
        <dbReference type="Pfam" id="PF07583"/>
    </source>
</evidence>
<evidence type="ECO:0000313" key="4">
    <source>
        <dbReference type="EMBL" id="QDU64210.1"/>
    </source>
</evidence>
<evidence type="ECO:0000313" key="5">
    <source>
        <dbReference type="Proteomes" id="UP000317093"/>
    </source>
</evidence>
<dbReference type="AlphaFoldDB" id="A0A518BB44"/>
<dbReference type="EMBL" id="CP036279">
    <property type="protein sequence ID" value="QDU64210.1"/>
    <property type="molecule type" value="Genomic_DNA"/>
</dbReference>
<feature type="domain" description="DUF1549" evidence="2">
    <location>
        <begin position="103"/>
        <end position="290"/>
    </location>
</feature>
<dbReference type="PANTHER" id="PTHR35889">
    <property type="entry name" value="CYCLOINULO-OLIGOSACCHARIDE FRUCTANOTRANSFERASE-RELATED"/>
    <property type="match status" value="1"/>
</dbReference>
<dbReference type="Pfam" id="PF07583">
    <property type="entry name" value="PSCyt2"/>
    <property type="match status" value="1"/>
</dbReference>
<accession>A0A518BB44</accession>
<dbReference type="Proteomes" id="UP000317093">
    <property type="component" value="Chromosome"/>
</dbReference>
<organism evidence="4 5">
    <name type="scientific">Kolteria novifilia</name>
    <dbReference type="NCBI Taxonomy" id="2527975"/>
    <lineage>
        <taxon>Bacteria</taxon>
        <taxon>Pseudomonadati</taxon>
        <taxon>Planctomycetota</taxon>
        <taxon>Planctomycetia</taxon>
        <taxon>Kolteriales</taxon>
        <taxon>Kolteriaceae</taxon>
        <taxon>Kolteria</taxon>
    </lineage>
</organism>
<keyword evidence="5" id="KW-1185">Reference proteome</keyword>
<gene>
    <name evidence="4" type="ORF">Pan216_50990</name>
</gene>
<evidence type="ECO:0000256" key="1">
    <source>
        <dbReference type="SAM" id="MobiDB-lite"/>
    </source>
</evidence>
<sequence length="641" mass="73051">MTIGSRERLLSGYRLAIAVGLCVPALMLVFAAGPTAHGQSMKKPNKGAMAGKKGATGSGSMSALDRLRQLRKERERTERRSGTPKKTGDGQYSWATPDDVTYIDEALGEEWSYLGFPVSQQCTDGEFLRRASLDIIGRIPTLEESETFFRDKSAKRRENLVNRLLASEDFGKNMANIWTKLLIPSGPDFDDEETNREAFHAWLEREFNRNTPWDKVAYEMISARGEWQENPAVNFILAHKQGDRTADVTSYFTRNILSVQTQCTECHAHPWNEWKQHHFHGLNAFFIGTKEFEKEELDERGDTYTASITLEEIPYQELADGGTYFMLRNGMQVYTPPRYLDGRSINDLMLGEKAREPGSREDAGLTFSAELDLLLNPDMSVPDTGDPIYLREVLAKTVTSDDDPYFAQSMINRLWYQFFGHSFIKNVDDFDNGQDEPTMPDLLDRLAEDFKKNDYDVKRAIRWICSSDAYGLSTKQRGRDAEAAIGFFTFQLVKPMSPEQLYDSLMALTRYDRASRSMDPARERAMFINAIMRTFTSDQLATTTPAFEGSISQALMMMNSRLIHQATRATPGTFLHELVGNTEKKTDDKVEDLFMVALCRRPMGQERKALSVLQRNSRSEEEFLQDVMWALVNSNEFLLNH</sequence>
<proteinExistence type="predicted"/>
<name>A0A518BB44_9BACT</name>
<dbReference type="KEGG" id="knv:Pan216_50990"/>
<dbReference type="Pfam" id="PF07587">
    <property type="entry name" value="PSD1"/>
    <property type="match status" value="1"/>
</dbReference>